<name>A0A915JWP3_ROMCU</name>
<proteinExistence type="predicted"/>
<organism evidence="1 2">
    <name type="scientific">Romanomermis culicivorax</name>
    <name type="common">Nematode worm</name>
    <dbReference type="NCBI Taxonomy" id="13658"/>
    <lineage>
        <taxon>Eukaryota</taxon>
        <taxon>Metazoa</taxon>
        <taxon>Ecdysozoa</taxon>
        <taxon>Nematoda</taxon>
        <taxon>Enoplea</taxon>
        <taxon>Dorylaimia</taxon>
        <taxon>Mermithida</taxon>
        <taxon>Mermithoidea</taxon>
        <taxon>Mermithidae</taxon>
        <taxon>Romanomermis</taxon>
    </lineage>
</organism>
<protein>
    <submittedName>
        <fullName evidence="2">Uncharacterized protein</fullName>
    </submittedName>
</protein>
<dbReference type="Proteomes" id="UP000887565">
    <property type="component" value="Unplaced"/>
</dbReference>
<reference evidence="2" key="1">
    <citation type="submission" date="2022-11" db="UniProtKB">
        <authorList>
            <consortium name="WormBaseParasite"/>
        </authorList>
    </citation>
    <scope>IDENTIFICATION</scope>
</reference>
<dbReference type="WBParaSite" id="nRc.2.0.1.t30152-RA">
    <property type="protein sequence ID" value="nRc.2.0.1.t30152-RA"/>
    <property type="gene ID" value="nRc.2.0.1.g30152"/>
</dbReference>
<evidence type="ECO:0000313" key="2">
    <source>
        <dbReference type="WBParaSite" id="nRc.2.0.1.t30152-RA"/>
    </source>
</evidence>
<sequence>MENATAMESMERQLSTFSYQHFLQCKILLTTLSLHKVSQERRPMLTFFVIRAELYVPCFNIGEISPNQKKTYLQKSRRLVFLSLVDQYLNDVAENWQQRALKERHHSKAFLGSLCIIIVNKARIND</sequence>
<accession>A0A915JWP3</accession>
<dbReference type="AlphaFoldDB" id="A0A915JWP3"/>
<keyword evidence="1" id="KW-1185">Reference proteome</keyword>
<evidence type="ECO:0000313" key="1">
    <source>
        <dbReference type="Proteomes" id="UP000887565"/>
    </source>
</evidence>